<dbReference type="EMBL" id="CAFBNL010000023">
    <property type="protein sequence ID" value="CAB4949315.1"/>
    <property type="molecule type" value="Genomic_DNA"/>
</dbReference>
<dbReference type="CDD" id="cd00093">
    <property type="entry name" value="HTH_XRE"/>
    <property type="match status" value="1"/>
</dbReference>
<dbReference type="Pfam" id="PF01381">
    <property type="entry name" value="HTH_3"/>
    <property type="match status" value="1"/>
</dbReference>
<dbReference type="InterPro" id="IPR001387">
    <property type="entry name" value="Cro/C1-type_HTH"/>
</dbReference>
<dbReference type="Gene3D" id="1.10.260.40">
    <property type="entry name" value="lambda repressor-like DNA-binding domains"/>
    <property type="match status" value="1"/>
</dbReference>
<dbReference type="SUPFAM" id="SSF47413">
    <property type="entry name" value="lambda repressor-like DNA-binding domains"/>
    <property type="match status" value="1"/>
</dbReference>
<gene>
    <name evidence="2" type="ORF">UFOPK3789_00582</name>
</gene>
<dbReference type="PROSITE" id="PS50943">
    <property type="entry name" value="HTH_CROC1"/>
    <property type="match status" value="1"/>
</dbReference>
<reference evidence="2" key="1">
    <citation type="submission" date="2020-05" db="EMBL/GenBank/DDBJ databases">
        <authorList>
            <person name="Chiriac C."/>
            <person name="Salcher M."/>
            <person name="Ghai R."/>
            <person name="Kavagutti S V."/>
        </authorList>
    </citation>
    <scope>NUCLEOTIDE SEQUENCE</scope>
</reference>
<proteinExistence type="predicted"/>
<name>A0A6J7K1C0_9ZZZZ</name>
<sequence length="195" mass="21234">MDLGQLVTNAKESANIPIRKLAADAGVAGSTITRIQAGSVDPSVSTLARILNAAGYDIEIVATPHGARKHPRLADLIDAWSYRDSTIRLEWSRWRTFLDRLALHAENLPEAIYTSPPPSGDQIIDNLLAAIAEKLADDANLPRPSWTKNVEKLATPYRPATARNLAEANIPQQLAERGLMIDTASLWRPGRTVGV</sequence>
<protein>
    <submittedName>
        <fullName evidence="2">Unannotated protein</fullName>
    </submittedName>
</protein>
<dbReference type="GO" id="GO:0003677">
    <property type="term" value="F:DNA binding"/>
    <property type="evidence" value="ECO:0007669"/>
    <property type="project" value="InterPro"/>
</dbReference>
<evidence type="ECO:0000259" key="1">
    <source>
        <dbReference type="PROSITE" id="PS50943"/>
    </source>
</evidence>
<evidence type="ECO:0000313" key="2">
    <source>
        <dbReference type="EMBL" id="CAB4949315.1"/>
    </source>
</evidence>
<feature type="domain" description="HTH cro/C1-type" evidence="1">
    <location>
        <begin position="7"/>
        <end position="61"/>
    </location>
</feature>
<dbReference type="AlphaFoldDB" id="A0A6J7K1C0"/>
<accession>A0A6J7K1C0</accession>
<dbReference type="InterPro" id="IPR010982">
    <property type="entry name" value="Lambda_DNA-bd_dom_sf"/>
</dbReference>
<organism evidence="2">
    <name type="scientific">freshwater metagenome</name>
    <dbReference type="NCBI Taxonomy" id="449393"/>
    <lineage>
        <taxon>unclassified sequences</taxon>
        <taxon>metagenomes</taxon>
        <taxon>ecological metagenomes</taxon>
    </lineage>
</organism>